<dbReference type="GeneID" id="82890735"/>
<accession>A0ABY5V2V9</accession>
<dbReference type="Proteomes" id="UP001059295">
    <property type="component" value="Chromosome"/>
</dbReference>
<feature type="domain" description="MurNAc-LAA" evidence="6">
    <location>
        <begin position="97"/>
        <end position="255"/>
    </location>
</feature>
<dbReference type="PANTHER" id="PTHR30404:SF0">
    <property type="entry name" value="N-ACETYLMURAMOYL-L-ALANINE AMIDASE AMIC"/>
    <property type="match status" value="1"/>
</dbReference>
<dbReference type="SMART" id="SM00646">
    <property type="entry name" value="Ami_3"/>
    <property type="match status" value="1"/>
</dbReference>
<dbReference type="SUPFAM" id="SSF53187">
    <property type="entry name" value="Zn-dependent exopeptidases"/>
    <property type="match status" value="1"/>
</dbReference>
<evidence type="ECO:0000256" key="5">
    <source>
        <dbReference type="SAM" id="SignalP"/>
    </source>
</evidence>
<name>A0ABY5V2V9_9BACT</name>
<dbReference type="EMBL" id="CP102294">
    <property type="protein sequence ID" value="UWN57826.1"/>
    <property type="molecule type" value="Genomic_DNA"/>
</dbReference>
<evidence type="ECO:0000256" key="1">
    <source>
        <dbReference type="ARBA" id="ARBA00001561"/>
    </source>
</evidence>
<proteinExistence type="predicted"/>
<feature type="signal peptide" evidence="5">
    <location>
        <begin position="1"/>
        <end position="27"/>
    </location>
</feature>
<feature type="region of interest" description="Disordered" evidence="4">
    <location>
        <begin position="269"/>
        <end position="310"/>
    </location>
</feature>
<reference evidence="7" key="1">
    <citation type="journal article" date="2022" name="Cell">
        <title>Design, construction, and in vivo augmentation of a complex gut microbiome.</title>
        <authorList>
            <person name="Cheng A.G."/>
            <person name="Ho P.Y."/>
            <person name="Aranda-Diaz A."/>
            <person name="Jain S."/>
            <person name="Yu F.B."/>
            <person name="Meng X."/>
            <person name="Wang M."/>
            <person name="Iakiviak M."/>
            <person name="Nagashima K."/>
            <person name="Zhao A."/>
            <person name="Murugkar P."/>
            <person name="Patil A."/>
            <person name="Atabakhsh K."/>
            <person name="Weakley A."/>
            <person name="Yan J."/>
            <person name="Brumbaugh A.R."/>
            <person name="Higginbottom S."/>
            <person name="Dimas A."/>
            <person name="Shiver A.L."/>
            <person name="Deutschbauer A."/>
            <person name="Neff N."/>
            <person name="Sonnenburg J.L."/>
            <person name="Huang K.C."/>
            <person name="Fischbach M.A."/>
        </authorList>
    </citation>
    <scope>NUCLEOTIDE SEQUENCE</scope>
    <source>
        <strain evidence="7">AP11</strain>
    </source>
</reference>
<keyword evidence="5" id="KW-0732">Signal</keyword>
<evidence type="ECO:0000256" key="2">
    <source>
        <dbReference type="ARBA" id="ARBA00011901"/>
    </source>
</evidence>
<feature type="compositionally biased region" description="Basic and acidic residues" evidence="4">
    <location>
        <begin position="292"/>
        <end position="305"/>
    </location>
</feature>
<dbReference type="Gene3D" id="3.40.630.40">
    <property type="entry name" value="Zn-dependent exopeptidases"/>
    <property type="match status" value="1"/>
</dbReference>
<dbReference type="InterPro" id="IPR002508">
    <property type="entry name" value="MurNAc-LAA_cat"/>
</dbReference>
<dbReference type="PANTHER" id="PTHR30404">
    <property type="entry name" value="N-ACETYLMURAMOYL-L-ALANINE AMIDASE"/>
    <property type="match status" value="1"/>
</dbReference>
<evidence type="ECO:0000256" key="4">
    <source>
        <dbReference type="SAM" id="MobiDB-lite"/>
    </source>
</evidence>
<evidence type="ECO:0000259" key="6">
    <source>
        <dbReference type="SMART" id="SM00646"/>
    </source>
</evidence>
<organism evidence="7 8">
    <name type="scientific">Alistipes ihumii AP11</name>
    <dbReference type="NCBI Taxonomy" id="1211813"/>
    <lineage>
        <taxon>Bacteria</taxon>
        <taxon>Pseudomonadati</taxon>
        <taxon>Bacteroidota</taxon>
        <taxon>Bacteroidia</taxon>
        <taxon>Bacteroidales</taxon>
        <taxon>Rikenellaceae</taxon>
        <taxon>Alistipes</taxon>
    </lineage>
</organism>
<dbReference type="RefSeq" id="WP_034282454.1">
    <property type="nucleotide sequence ID" value="NZ_CAPH01000003.1"/>
</dbReference>
<feature type="chain" id="PRO_5045622208" description="N-acetylmuramoyl-L-alanine amidase" evidence="5">
    <location>
        <begin position="28"/>
        <end position="394"/>
    </location>
</feature>
<evidence type="ECO:0000313" key="8">
    <source>
        <dbReference type="Proteomes" id="UP001059295"/>
    </source>
</evidence>
<protein>
    <recommendedName>
        <fullName evidence="2">N-acetylmuramoyl-L-alanine amidase</fullName>
        <ecNumber evidence="2">3.5.1.28</ecNumber>
    </recommendedName>
</protein>
<dbReference type="Pfam" id="PF01520">
    <property type="entry name" value="Amidase_3"/>
    <property type="match status" value="1"/>
</dbReference>
<gene>
    <name evidence="7" type="ORF">NQ491_03335</name>
</gene>
<sequence length="394" mass="43746">MKVLKHCILKTSVFFTLFLAASVTSNAQNRKIGINTVVIDAGHGGPDAGAVGRLYKEKDINLDVALRFGRMISEHYPDVQVIYTRKTDVLIPLAERGDIANRAKADLFISIHINSNKSSSPSGVSVYVMGVDKASKNMDVAMKENDVITYEEDYSTRYQGYKPGSTESLIMFSLMQYAYQTQSCLLADMVQKQFVSNTQMQDRGVRQAGFLVLWRAAMPSILCEFGFISNPTEEKFIGSKKGRETYARSLFNAFSQYKVRSEGRGTLIVLDSENPGGSGDEDRGEAGGATSRQEESGQADKRGASSDEPVVYRVQIASSSRKLPRNSSSFGPYRGEAKEMVIKNLYKYYVGEAASYKEALSLQSEVRRHVKGAFLVPFRGNEPIPMDEARRSER</sequence>
<keyword evidence="3" id="KW-0378">Hydrolase</keyword>
<comment type="catalytic activity">
    <reaction evidence="1">
        <text>Hydrolyzes the link between N-acetylmuramoyl residues and L-amino acid residues in certain cell-wall glycopeptides.</text>
        <dbReference type="EC" id="3.5.1.28"/>
    </reaction>
</comment>
<dbReference type="InterPro" id="IPR050695">
    <property type="entry name" value="N-acetylmuramoyl_amidase_3"/>
</dbReference>
<keyword evidence="8" id="KW-1185">Reference proteome</keyword>
<evidence type="ECO:0000313" key="7">
    <source>
        <dbReference type="EMBL" id="UWN57826.1"/>
    </source>
</evidence>
<dbReference type="CDD" id="cd02696">
    <property type="entry name" value="MurNAc-LAA"/>
    <property type="match status" value="1"/>
</dbReference>
<evidence type="ECO:0000256" key="3">
    <source>
        <dbReference type="ARBA" id="ARBA00022801"/>
    </source>
</evidence>
<dbReference type="EC" id="3.5.1.28" evidence="2"/>